<dbReference type="Proteomes" id="UP001187192">
    <property type="component" value="Unassembled WGS sequence"/>
</dbReference>
<evidence type="ECO:0000313" key="2">
    <source>
        <dbReference type="Proteomes" id="UP001187192"/>
    </source>
</evidence>
<name>A0AA88A0S4_FICCA</name>
<protein>
    <submittedName>
        <fullName evidence="1">Uncharacterized protein</fullName>
    </submittedName>
</protein>
<evidence type="ECO:0000313" key="1">
    <source>
        <dbReference type="EMBL" id="GMN32196.1"/>
    </source>
</evidence>
<keyword evidence="2" id="KW-1185">Reference proteome</keyword>
<organism evidence="1 2">
    <name type="scientific">Ficus carica</name>
    <name type="common">Common fig</name>
    <dbReference type="NCBI Taxonomy" id="3494"/>
    <lineage>
        <taxon>Eukaryota</taxon>
        <taxon>Viridiplantae</taxon>
        <taxon>Streptophyta</taxon>
        <taxon>Embryophyta</taxon>
        <taxon>Tracheophyta</taxon>
        <taxon>Spermatophyta</taxon>
        <taxon>Magnoliopsida</taxon>
        <taxon>eudicotyledons</taxon>
        <taxon>Gunneridae</taxon>
        <taxon>Pentapetalae</taxon>
        <taxon>rosids</taxon>
        <taxon>fabids</taxon>
        <taxon>Rosales</taxon>
        <taxon>Moraceae</taxon>
        <taxon>Ficeae</taxon>
        <taxon>Ficus</taxon>
    </lineage>
</organism>
<gene>
    <name evidence="1" type="ORF">TIFTF001_044659</name>
</gene>
<reference evidence="1" key="1">
    <citation type="submission" date="2023-07" db="EMBL/GenBank/DDBJ databases">
        <title>draft genome sequence of fig (Ficus carica).</title>
        <authorList>
            <person name="Takahashi T."/>
            <person name="Nishimura K."/>
        </authorList>
    </citation>
    <scope>NUCLEOTIDE SEQUENCE</scope>
</reference>
<dbReference type="AlphaFoldDB" id="A0AA88A0S4"/>
<accession>A0AA88A0S4</accession>
<proteinExistence type="predicted"/>
<dbReference type="EMBL" id="BTGU01003429">
    <property type="protein sequence ID" value="GMN32196.1"/>
    <property type="molecule type" value="Genomic_DNA"/>
</dbReference>
<sequence>MFTIDNSYGKNETKFQVRFGPWFELDWAGRPNHSMTVRHVVLAERKLTTYVYAVDVTVYVGWVVTELVSERVPTFRSHSLPASATVVVPLASRCLVAGARIWWMTLGEPAIPRGTWADFRALIISRYGLFHDEDTNMPYRDPDIYRDMYLGRYLSYVTDWHAYPNESMGHYCQRFRDAMLPFIPRDLGDQELQALHFLRGGLPPNIRLFVLEHMAGMTLED</sequence>
<comment type="caution">
    <text evidence="1">The sequence shown here is derived from an EMBL/GenBank/DDBJ whole genome shotgun (WGS) entry which is preliminary data.</text>
</comment>